<dbReference type="PANTHER" id="PTHR47870:SF1">
    <property type="entry name" value="CYTOCHROME C-TYPE BIOGENESIS PROTEIN CCMH"/>
    <property type="match status" value="1"/>
</dbReference>
<evidence type="ECO:0000259" key="8">
    <source>
        <dbReference type="Pfam" id="PF03918"/>
    </source>
</evidence>
<keyword evidence="2 7" id="KW-0349">Heme</keyword>
<sequence>MRSIIVVFMLFLSLAANATIDTYEFKDDANRERFQQLTNELRCPKCQNQNLAGSNSPIASDLRREIHRMVEEGKQNTEITDYMVARYGEFVLYRPRMSASTWILWYGPFVLVAVGFAVVLLITRKRKRVNEKQEDSLNDKDKTRLATLLDKGKAE</sequence>
<keyword evidence="5" id="KW-0201">Cytochrome c-type biogenesis</keyword>
<dbReference type="InterPro" id="IPR051263">
    <property type="entry name" value="C-type_cytochrome_biogenesis"/>
</dbReference>
<feature type="signal peptide" evidence="7">
    <location>
        <begin position="1"/>
        <end position="18"/>
    </location>
</feature>
<comment type="function">
    <text evidence="7">Possible subunit of a heme lyase.</text>
</comment>
<gene>
    <name evidence="9" type="ORF">SAMN05216175_102172</name>
</gene>
<feature type="chain" id="PRO_5011328490" description="Cytochrome c-type biogenesis protein" evidence="7">
    <location>
        <begin position="19"/>
        <end position="155"/>
    </location>
</feature>
<dbReference type="Proteomes" id="UP000198623">
    <property type="component" value="Unassembled WGS sequence"/>
</dbReference>
<evidence type="ECO:0000313" key="9">
    <source>
        <dbReference type="EMBL" id="SFF96394.1"/>
    </source>
</evidence>
<dbReference type="EMBL" id="FOOU01000002">
    <property type="protein sequence ID" value="SFF96394.1"/>
    <property type="molecule type" value="Genomic_DNA"/>
</dbReference>
<comment type="similarity">
    <text evidence="1 7">Belongs to the CcmH/CycL/Ccl2/NrfF family.</text>
</comment>
<dbReference type="Pfam" id="PF03918">
    <property type="entry name" value="CcmH"/>
    <property type="match status" value="1"/>
</dbReference>
<evidence type="ECO:0000313" key="10">
    <source>
        <dbReference type="Proteomes" id="UP000198623"/>
    </source>
</evidence>
<keyword evidence="7" id="KW-0472">Membrane</keyword>
<dbReference type="PANTHER" id="PTHR47870">
    <property type="entry name" value="CYTOCHROME C-TYPE BIOGENESIS PROTEIN CCMH"/>
    <property type="match status" value="1"/>
</dbReference>
<evidence type="ECO:0000256" key="3">
    <source>
        <dbReference type="ARBA" id="ARBA00022723"/>
    </source>
</evidence>
<dbReference type="CDD" id="cd16378">
    <property type="entry name" value="CcmH_N"/>
    <property type="match status" value="1"/>
</dbReference>
<keyword evidence="4 7" id="KW-0732">Signal</keyword>
<dbReference type="OrthoDB" id="9804975at2"/>
<evidence type="ECO:0000256" key="5">
    <source>
        <dbReference type="ARBA" id="ARBA00022748"/>
    </source>
</evidence>
<accession>A0A1I2MXV0</accession>
<feature type="domain" description="CcmH/CycL/Ccl2/NrfF N-terminal" evidence="8">
    <location>
        <begin position="7"/>
        <end position="149"/>
    </location>
</feature>
<evidence type="ECO:0000256" key="4">
    <source>
        <dbReference type="ARBA" id="ARBA00022729"/>
    </source>
</evidence>
<keyword evidence="7" id="KW-1133">Transmembrane helix</keyword>
<keyword evidence="10" id="KW-1185">Reference proteome</keyword>
<evidence type="ECO:0000256" key="2">
    <source>
        <dbReference type="ARBA" id="ARBA00022617"/>
    </source>
</evidence>
<dbReference type="InterPro" id="IPR005616">
    <property type="entry name" value="CcmH/CycL/Ccl2/NrfF_N"/>
</dbReference>
<keyword evidence="6 7" id="KW-0408">Iron</keyword>
<dbReference type="InterPro" id="IPR038297">
    <property type="entry name" value="CcmH/CycL/NrfF/Ccl2_sf"/>
</dbReference>
<dbReference type="GO" id="GO:0005886">
    <property type="term" value="C:plasma membrane"/>
    <property type="evidence" value="ECO:0007669"/>
    <property type="project" value="TreeGrafter"/>
</dbReference>
<evidence type="ECO:0000256" key="6">
    <source>
        <dbReference type="ARBA" id="ARBA00023004"/>
    </source>
</evidence>
<evidence type="ECO:0000256" key="7">
    <source>
        <dbReference type="RuleBase" id="RU364112"/>
    </source>
</evidence>
<name>A0A1I2MXV0_9GAMM</name>
<dbReference type="RefSeq" id="WP_090724653.1">
    <property type="nucleotide sequence ID" value="NZ_FOOU01000002.1"/>
</dbReference>
<reference evidence="10" key="1">
    <citation type="submission" date="2016-10" db="EMBL/GenBank/DDBJ databases">
        <authorList>
            <person name="Varghese N."/>
            <person name="Submissions S."/>
        </authorList>
    </citation>
    <scope>NUCLEOTIDE SEQUENCE [LARGE SCALE GENOMIC DNA]</scope>
    <source>
        <strain evidence="10">CGMCC 1.10971</strain>
    </source>
</reference>
<evidence type="ECO:0000256" key="1">
    <source>
        <dbReference type="ARBA" id="ARBA00010342"/>
    </source>
</evidence>
<dbReference type="Gene3D" id="1.10.8.640">
    <property type="entry name" value="Cytochrome C biogenesis protein"/>
    <property type="match status" value="1"/>
</dbReference>
<dbReference type="GO" id="GO:0017004">
    <property type="term" value="P:cytochrome complex assembly"/>
    <property type="evidence" value="ECO:0007669"/>
    <property type="project" value="UniProtKB-KW"/>
</dbReference>
<dbReference type="GO" id="GO:0046872">
    <property type="term" value="F:metal ion binding"/>
    <property type="evidence" value="ECO:0007669"/>
    <property type="project" value="UniProtKB-KW"/>
</dbReference>
<dbReference type="STRING" id="1045558.SAMN05216175_102172"/>
<proteinExistence type="inferred from homology"/>
<keyword evidence="7" id="KW-0812">Transmembrane</keyword>
<organism evidence="9 10">
    <name type="scientific">Neptunomonas qingdaonensis</name>
    <dbReference type="NCBI Taxonomy" id="1045558"/>
    <lineage>
        <taxon>Bacteria</taxon>
        <taxon>Pseudomonadati</taxon>
        <taxon>Pseudomonadota</taxon>
        <taxon>Gammaproteobacteria</taxon>
        <taxon>Oceanospirillales</taxon>
        <taxon>Oceanospirillaceae</taxon>
        <taxon>Neptunomonas</taxon>
    </lineage>
</organism>
<dbReference type="FunFam" id="1.10.8.640:FF:000001">
    <property type="entry name" value="Cytochrome c-type biogenesis protein"/>
    <property type="match status" value="1"/>
</dbReference>
<dbReference type="AlphaFoldDB" id="A0A1I2MXV0"/>
<feature type="transmembrane region" description="Helical" evidence="7">
    <location>
        <begin position="102"/>
        <end position="122"/>
    </location>
</feature>
<keyword evidence="3 7" id="KW-0479">Metal-binding</keyword>
<protein>
    <recommendedName>
        <fullName evidence="7">Cytochrome c-type biogenesis protein</fullName>
    </recommendedName>
</protein>